<evidence type="ECO:0000259" key="1">
    <source>
        <dbReference type="Pfam" id="PF13358"/>
    </source>
</evidence>
<organism evidence="2">
    <name type="scientific">Xenorhabdus bovienii str. puntauvense</name>
    <dbReference type="NCBI Taxonomy" id="1398201"/>
    <lineage>
        <taxon>Bacteria</taxon>
        <taxon>Pseudomonadati</taxon>
        <taxon>Pseudomonadota</taxon>
        <taxon>Gammaproteobacteria</taxon>
        <taxon>Enterobacterales</taxon>
        <taxon>Morganellaceae</taxon>
        <taxon>Xenorhabdus</taxon>
    </lineage>
</organism>
<dbReference type="Pfam" id="PF13384">
    <property type="entry name" value="HTH_23"/>
    <property type="match status" value="1"/>
</dbReference>
<dbReference type="InterPro" id="IPR009057">
    <property type="entry name" value="Homeodomain-like_sf"/>
</dbReference>
<feature type="domain" description="Tc1-like transposase DDE" evidence="1">
    <location>
        <begin position="176"/>
        <end position="311"/>
    </location>
</feature>
<dbReference type="InterPro" id="IPR012337">
    <property type="entry name" value="RNaseH-like_sf"/>
</dbReference>
<dbReference type="Pfam" id="PF13358">
    <property type="entry name" value="DDE_3"/>
    <property type="match status" value="1"/>
</dbReference>
<dbReference type="GO" id="GO:0003676">
    <property type="term" value="F:nucleic acid binding"/>
    <property type="evidence" value="ECO:0007669"/>
    <property type="project" value="InterPro"/>
</dbReference>
<gene>
    <name evidence="2" type="ORF">XBP1_1170001</name>
</gene>
<dbReference type="RefSeq" id="WP_038214856.1">
    <property type="nucleotide sequence ID" value="NZ_CAWLWN010000107.1"/>
</dbReference>
<reference evidence="2" key="1">
    <citation type="submission" date="2013-07" db="EMBL/GenBank/DDBJ databases">
        <title>Sub-species coevolution in mutualistic symbiosis.</title>
        <authorList>
            <person name="Murfin K."/>
            <person name="Klassen J."/>
            <person name="Lee M."/>
            <person name="Forst S."/>
            <person name="Stock P."/>
            <person name="Goodrich-Blair H."/>
        </authorList>
    </citation>
    <scope>NUCLEOTIDE SEQUENCE [LARGE SCALE GENOMIC DNA]</scope>
    <source>
        <strain evidence="2">Puntauvense</strain>
    </source>
</reference>
<dbReference type="InterPro" id="IPR038717">
    <property type="entry name" value="Tc1-like_DDE_dom"/>
</dbReference>
<dbReference type="Proteomes" id="UP000028511">
    <property type="component" value="Unassembled WGS sequence"/>
</dbReference>
<dbReference type="SUPFAM" id="SSF53098">
    <property type="entry name" value="Ribonuclease H-like"/>
    <property type="match status" value="1"/>
</dbReference>
<sequence length="346" mass="40734">MLIIPPTSRNERRQMKKVVQKTSDKNYARRIMGILLLCKTHSVLQVAAILCCAESSVWRWLKKFREQGWMGLQRLPAGRHIQWHLARYLPLLSYFLEHAPQQFGYIGSRWSLSFFVFLLRKYMHITLSISTLYRYFCKQGIVWRRAAPTLKQPDPEYDEKMARITEALSQACEKHPVVYEDEVDIDFNPKIGAGWYFKGQQKRIVTPGQNQKYYFAGCLDAQTGKIVSTGGTRKKSDLFISMLEVLKRTYRDAETLSVILDNYGIHKSKKAREWLSNNPTVKLLFLPVYSPWLNKIERLWQSLHETVTRNHCCQFMWQLIRNVKIFLKRASLTTWKEMRSIRVSSL</sequence>
<dbReference type="InterPro" id="IPR047655">
    <property type="entry name" value="Transpos_IS630-like"/>
</dbReference>
<name>A0A077NBD6_XENBV</name>
<dbReference type="InterPro" id="IPR036397">
    <property type="entry name" value="RNaseH_sf"/>
</dbReference>
<dbReference type="EMBL" id="CBSW010000021">
    <property type="protein sequence ID" value="CDG95275.1"/>
    <property type="molecule type" value="Genomic_DNA"/>
</dbReference>
<evidence type="ECO:0000313" key="2">
    <source>
        <dbReference type="EMBL" id="CDG95275.1"/>
    </source>
</evidence>
<dbReference type="SUPFAM" id="SSF46689">
    <property type="entry name" value="Homeodomain-like"/>
    <property type="match status" value="1"/>
</dbReference>
<dbReference type="AlphaFoldDB" id="A0A077NBD6"/>
<dbReference type="Gene3D" id="3.30.420.10">
    <property type="entry name" value="Ribonuclease H-like superfamily/Ribonuclease H"/>
    <property type="match status" value="1"/>
</dbReference>
<proteinExistence type="predicted"/>
<comment type="caution">
    <text evidence="2">The sequence shown here is derived from an EMBL/GenBank/DDBJ whole genome shotgun (WGS) entry which is preliminary data.</text>
</comment>
<dbReference type="HOGENOM" id="CLU_069627_0_0_6"/>
<protein>
    <recommendedName>
        <fullName evidence="1">Tc1-like transposase DDE domain-containing protein</fullName>
    </recommendedName>
</protein>
<accession>A0A077NBD6</accession>
<dbReference type="NCBIfam" id="NF033545">
    <property type="entry name" value="transpos_IS630"/>
    <property type="match status" value="1"/>
</dbReference>